<organism evidence="2 3">
    <name type="scientific">Candidatus Roizmanbacteria bacterium GW2011_GWA2_32_13</name>
    <dbReference type="NCBI Taxonomy" id="1618475"/>
    <lineage>
        <taxon>Bacteria</taxon>
        <taxon>Candidatus Roizmaniibacteriota</taxon>
    </lineage>
</organism>
<name>A0A0F9Z4E7_9BACT</name>
<feature type="domain" description="TNase-like" evidence="1">
    <location>
        <begin position="4"/>
        <end position="52"/>
    </location>
</feature>
<dbReference type="SUPFAM" id="SSF50199">
    <property type="entry name" value="Staphylococcal nuclease"/>
    <property type="match status" value="1"/>
</dbReference>
<evidence type="ECO:0000313" key="3">
    <source>
        <dbReference type="Proteomes" id="UP000034349"/>
    </source>
</evidence>
<dbReference type="Gene3D" id="2.40.50.90">
    <property type="match status" value="1"/>
</dbReference>
<dbReference type="EMBL" id="LBOK01000042">
    <property type="protein sequence ID" value="KKP33501.1"/>
    <property type="molecule type" value="Genomic_DNA"/>
</dbReference>
<dbReference type="InterPro" id="IPR016071">
    <property type="entry name" value="Staphylococal_nuclease_OB-fold"/>
</dbReference>
<dbReference type="Pfam" id="PF00565">
    <property type="entry name" value="SNase"/>
    <property type="match status" value="1"/>
</dbReference>
<dbReference type="InterPro" id="IPR035437">
    <property type="entry name" value="SNase_OB-fold_sf"/>
</dbReference>
<protein>
    <recommendedName>
        <fullName evidence="1">TNase-like domain-containing protein</fullName>
    </recommendedName>
</protein>
<gene>
    <name evidence="2" type="ORF">UR23_C0042G0008</name>
</gene>
<dbReference type="Proteomes" id="UP000034349">
    <property type="component" value="Unassembled WGS sequence"/>
</dbReference>
<reference evidence="2 3" key="1">
    <citation type="journal article" date="2015" name="Nature">
        <title>rRNA introns, odd ribosomes, and small enigmatic genomes across a large radiation of phyla.</title>
        <authorList>
            <person name="Brown C.T."/>
            <person name="Hug L.A."/>
            <person name="Thomas B.C."/>
            <person name="Sharon I."/>
            <person name="Castelle C.J."/>
            <person name="Singh A."/>
            <person name="Wilkins M.J."/>
            <person name="Williams K.H."/>
            <person name="Banfield J.F."/>
        </authorList>
    </citation>
    <scope>NUCLEOTIDE SEQUENCE [LARGE SCALE GENOMIC DNA]</scope>
</reference>
<dbReference type="AlphaFoldDB" id="A0A0F9Z4E7"/>
<evidence type="ECO:0000313" key="2">
    <source>
        <dbReference type="EMBL" id="KKP33501.1"/>
    </source>
</evidence>
<evidence type="ECO:0000259" key="1">
    <source>
        <dbReference type="Pfam" id="PF00565"/>
    </source>
</evidence>
<comment type="caution">
    <text evidence="2">The sequence shown here is derived from an EMBL/GenBank/DDBJ whole genome shotgun (WGS) entry which is preliminary data.</text>
</comment>
<accession>A0A0F9Z4E7</accession>
<proteinExistence type="predicted"/>
<sequence length="52" mass="6268">MFIDEVNFNIELVRNGLAKVVLYEKRAKIKYQNELLSAEKEVREKRLDIWSQ</sequence>